<feature type="binding site" evidence="2">
    <location>
        <position position="182"/>
    </location>
    <ligand>
        <name>dihydroxyacetone phosphate</name>
        <dbReference type="ChEBI" id="CHEBI:57642"/>
    </ligand>
</feature>
<feature type="binding site" evidence="2">
    <location>
        <begin position="231"/>
        <end position="234"/>
    </location>
    <ligand>
        <name>dihydroxyacetone phosphate</name>
        <dbReference type="ChEBI" id="CHEBI:57642"/>
    </ligand>
</feature>
<comment type="cofactor">
    <cofactor evidence="3">
        <name>Zn(2+)</name>
        <dbReference type="ChEBI" id="CHEBI:29105"/>
    </cofactor>
    <text evidence="3">Binds 2 Zn(2+) ions per subunit. One is catalytic and the other provides a structural contribution.</text>
</comment>
<dbReference type="Gene3D" id="3.20.20.70">
    <property type="entry name" value="Aldolase class I"/>
    <property type="match status" value="1"/>
</dbReference>
<evidence type="ECO:0000313" key="5">
    <source>
        <dbReference type="Proteomes" id="UP000030700"/>
    </source>
</evidence>
<dbReference type="SUPFAM" id="SSF51569">
    <property type="entry name" value="Aldolase"/>
    <property type="match status" value="1"/>
</dbReference>
<dbReference type="InterPro" id="IPR000771">
    <property type="entry name" value="FBA_II"/>
</dbReference>
<proteinExistence type="predicted"/>
<evidence type="ECO:0000256" key="2">
    <source>
        <dbReference type="PIRSR" id="PIRSR001359-2"/>
    </source>
</evidence>
<dbReference type="NCBIfam" id="TIGR00167">
    <property type="entry name" value="cbbA"/>
    <property type="match status" value="1"/>
</dbReference>
<evidence type="ECO:0000256" key="3">
    <source>
        <dbReference type="PIRSR" id="PIRSR001359-3"/>
    </source>
</evidence>
<organism evidence="4">
    <name type="scientific">Candidatus Moduliflexus flocculans</name>
    <dbReference type="NCBI Taxonomy" id="1499966"/>
    <lineage>
        <taxon>Bacteria</taxon>
        <taxon>Candidatus Moduliflexota</taxon>
        <taxon>Candidatus Moduliflexia</taxon>
        <taxon>Candidatus Moduliflexales</taxon>
        <taxon>Candidatus Moduliflexaceae</taxon>
    </lineage>
</organism>
<dbReference type="EMBL" id="DF820455">
    <property type="protein sequence ID" value="GAK49145.1"/>
    <property type="molecule type" value="Genomic_DNA"/>
</dbReference>
<dbReference type="GO" id="GO:0005975">
    <property type="term" value="P:carbohydrate metabolic process"/>
    <property type="evidence" value="ECO:0007669"/>
    <property type="project" value="InterPro"/>
</dbReference>
<dbReference type="InterPro" id="IPR050246">
    <property type="entry name" value="Class_II_FBP_aldolase"/>
</dbReference>
<feature type="binding site" evidence="3">
    <location>
        <position position="209"/>
    </location>
    <ligand>
        <name>Zn(2+)</name>
        <dbReference type="ChEBI" id="CHEBI:29105"/>
        <label>1</label>
        <note>catalytic</note>
    </ligand>
</feature>
<feature type="binding site" evidence="3">
    <location>
        <position position="104"/>
    </location>
    <ligand>
        <name>Zn(2+)</name>
        <dbReference type="ChEBI" id="CHEBI:29105"/>
        <label>2</label>
    </ligand>
</feature>
<dbReference type="HOGENOM" id="CLU_040088_0_1_0"/>
<dbReference type="AlphaFoldDB" id="A0A0S6VUB9"/>
<dbReference type="Pfam" id="PF01116">
    <property type="entry name" value="F_bP_aldolase"/>
    <property type="match status" value="1"/>
</dbReference>
<dbReference type="PANTHER" id="PTHR30304">
    <property type="entry name" value="D-TAGATOSE-1,6-BISPHOSPHATE ALDOLASE"/>
    <property type="match status" value="1"/>
</dbReference>
<dbReference type="Proteomes" id="UP000030700">
    <property type="component" value="Unassembled WGS sequence"/>
</dbReference>
<reference evidence="4" key="1">
    <citation type="journal article" date="2015" name="PeerJ">
        <title>First genomic representation of candidate bacterial phylum KSB3 points to enhanced environmental sensing as a trigger of wastewater bulking.</title>
        <authorList>
            <person name="Sekiguchi Y."/>
            <person name="Ohashi A."/>
            <person name="Parks D.H."/>
            <person name="Yamauchi T."/>
            <person name="Tyson G.W."/>
            <person name="Hugenholtz P."/>
        </authorList>
    </citation>
    <scope>NUCLEOTIDE SEQUENCE [LARGE SCALE GENOMIC DNA]</scope>
</reference>
<name>A0A0S6VUB9_9BACT</name>
<keyword evidence="3" id="KW-0862">Zinc</keyword>
<dbReference type="STRING" id="1499966.U14_00363"/>
<sequence length="287" mass="30736">MSIVTNKELLDRAKAGHYAVAAFNTNNLEYTQASLQAAAELNAPVIIAAAKSEIDYMNGYAFVAMVKALAERLPIPVGIHLDHGPSFDEAVRCLRYGFTSVMYDGSALSLEENIANTQKVVAAAHACGVSVEGEIGVIGQTTDGPEGKKNEMAGLADPAQCEQFVKATGVDCLAAAIGNAHGLYARKPELRFDLLKDIEQRTGVPLVLHGGTGIPEEDIRKAITMGVAKINFSTVMRKGCIETLTATLNAHPGELDLMKLLTPAKQKMVEIAKHHIMMCMSDGKAWK</sequence>
<feature type="active site" description="Proton donor" evidence="1">
    <location>
        <position position="82"/>
    </location>
</feature>
<keyword evidence="3" id="KW-0479">Metal-binding</keyword>
<evidence type="ECO:0000256" key="1">
    <source>
        <dbReference type="PIRSR" id="PIRSR001359-1"/>
    </source>
</evidence>
<dbReference type="GO" id="GO:0008270">
    <property type="term" value="F:zinc ion binding"/>
    <property type="evidence" value="ECO:0007669"/>
    <property type="project" value="InterPro"/>
</dbReference>
<feature type="binding site" evidence="2">
    <location>
        <begin position="210"/>
        <end position="212"/>
    </location>
    <ligand>
        <name>dihydroxyacetone phosphate</name>
        <dbReference type="ChEBI" id="CHEBI:57642"/>
    </ligand>
</feature>
<accession>A0A0S6VUB9</accession>
<dbReference type="GO" id="GO:0016832">
    <property type="term" value="F:aldehyde-lyase activity"/>
    <property type="evidence" value="ECO:0007669"/>
    <property type="project" value="InterPro"/>
</dbReference>
<protein>
    <submittedName>
        <fullName evidence="4">Fructose-1,6-bisphosphate aldolase, class ii</fullName>
    </submittedName>
</protein>
<evidence type="ECO:0000313" key="4">
    <source>
        <dbReference type="EMBL" id="GAK49145.1"/>
    </source>
</evidence>
<feature type="binding site" evidence="3">
    <location>
        <position position="134"/>
    </location>
    <ligand>
        <name>Zn(2+)</name>
        <dbReference type="ChEBI" id="CHEBI:29105"/>
        <label>2</label>
    </ligand>
</feature>
<dbReference type="CDD" id="cd00947">
    <property type="entry name" value="TBP_aldolase_IIB"/>
    <property type="match status" value="1"/>
</dbReference>
<dbReference type="InterPro" id="IPR013785">
    <property type="entry name" value="Aldolase_TIM"/>
</dbReference>
<gene>
    <name evidence="4" type="ORF">U14_00363</name>
</gene>
<dbReference type="PANTHER" id="PTHR30304:SF0">
    <property type="entry name" value="D-TAGATOSE-1,6-BISPHOSPHATE ALDOLASE SUBUNIT GATY-RELATED"/>
    <property type="match status" value="1"/>
</dbReference>
<keyword evidence="5" id="KW-1185">Reference proteome</keyword>
<feature type="binding site" evidence="3">
    <location>
        <position position="83"/>
    </location>
    <ligand>
        <name>Zn(2+)</name>
        <dbReference type="ChEBI" id="CHEBI:29105"/>
        <label>1</label>
        <note>catalytic</note>
    </ligand>
</feature>
<dbReference type="PIRSF" id="PIRSF001359">
    <property type="entry name" value="F_bP_aldolase_II"/>
    <property type="match status" value="1"/>
</dbReference>
<feature type="binding site" evidence="3">
    <location>
        <position position="181"/>
    </location>
    <ligand>
        <name>Zn(2+)</name>
        <dbReference type="ChEBI" id="CHEBI:29105"/>
        <label>1</label>
        <note>catalytic</note>
    </ligand>
</feature>